<dbReference type="Pfam" id="PF13508">
    <property type="entry name" value="Acetyltransf_7"/>
    <property type="match status" value="1"/>
</dbReference>
<dbReference type="EMBL" id="LJCR01000910">
    <property type="protein sequence ID" value="KPV51445.1"/>
    <property type="molecule type" value="Genomic_DNA"/>
</dbReference>
<sequence length="132" mass="14089">LKHAVLGSNDLLVPGTRYWLALDAERVAAGTIGAEGGANAVLLRSAAVHTRARGQGLGTALLEHALAEARRQGVARAYLFSTDAGAFWARTGFREVPVPELVAALPAAPQVRHYDALGWLPTEVAWRRDLVD</sequence>
<organism evidence="2 3">
    <name type="scientific">Kouleothrix aurantiaca</name>
    <dbReference type="NCBI Taxonomy" id="186479"/>
    <lineage>
        <taxon>Bacteria</taxon>
        <taxon>Bacillati</taxon>
        <taxon>Chloroflexota</taxon>
        <taxon>Chloroflexia</taxon>
        <taxon>Chloroflexales</taxon>
        <taxon>Roseiflexineae</taxon>
        <taxon>Roseiflexaceae</taxon>
        <taxon>Kouleothrix</taxon>
    </lineage>
</organism>
<dbReference type="InterPro" id="IPR000182">
    <property type="entry name" value="GNAT_dom"/>
</dbReference>
<protein>
    <recommendedName>
        <fullName evidence="1">N-acetyltransferase domain-containing protein</fullName>
    </recommendedName>
</protein>
<accession>A0A0N8PS13</accession>
<name>A0A0N8PS13_9CHLR</name>
<gene>
    <name evidence="2" type="ORF">SE17_21135</name>
</gene>
<dbReference type="SUPFAM" id="SSF55729">
    <property type="entry name" value="Acyl-CoA N-acyltransferases (Nat)"/>
    <property type="match status" value="1"/>
</dbReference>
<keyword evidence="3" id="KW-1185">Reference proteome</keyword>
<reference evidence="2 3" key="1">
    <citation type="submission" date="2015-09" db="EMBL/GenBank/DDBJ databases">
        <title>Draft genome sequence of Kouleothrix aurantiaca JCM 19913.</title>
        <authorList>
            <person name="Hemp J."/>
        </authorList>
    </citation>
    <scope>NUCLEOTIDE SEQUENCE [LARGE SCALE GENOMIC DNA]</scope>
    <source>
        <strain evidence="2 3">COM-B</strain>
    </source>
</reference>
<dbReference type="GO" id="GO:0016747">
    <property type="term" value="F:acyltransferase activity, transferring groups other than amino-acyl groups"/>
    <property type="evidence" value="ECO:0007669"/>
    <property type="project" value="InterPro"/>
</dbReference>
<feature type="non-terminal residue" evidence="2">
    <location>
        <position position="1"/>
    </location>
</feature>
<dbReference type="AlphaFoldDB" id="A0A0N8PS13"/>
<dbReference type="Proteomes" id="UP000050509">
    <property type="component" value="Unassembled WGS sequence"/>
</dbReference>
<dbReference type="PROSITE" id="PS51186">
    <property type="entry name" value="GNAT"/>
    <property type="match status" value="1"/>
</dbReference>
<evidence type="ECO:0000259" key="1">
    <source>
        <dbReference type="PROSITE" id="PS51186"/>
    </source>
</evidence>
<evidence type="ECO:0000313" key="2">
    <source>
        <dbReference type="EMBL" id="KPV51445.1"/>
    </source>
</evidence>
<dbReference type="InterPro" id="IPR016181">
    <property type="entry name" value="Acyl_CoA_acyltransferase"/>
</dbReference>
<comment type="caution">
    <text evidence="2">The sequence shown here is derived from an EMBL/GenBank/DDBJ whole genome shotgun (WGS) entry which is preliminary data.</text>
</comment>
<proteinExistence type="predicted"/>
<evidence type="ECO:0000313" key="3">
    <source>
        <dbReference type="Proteomes" id="UP000050509"/>
    </source>
</evidence>
<dbReference type="PATRIC" id="fig|186479.3.peg.10754"/>
<feature type="domain" description="N-acetyltransferase" evidence="1">
    <location>
        <begin position="1"/>
        <end position="112"/>
    </location>
</feature>
<dbReference type="Gene3D" id="3.40.630.30">
    <property type="match status" value="1"/>
</dbReference>
<dbReference type="CDD" id="cd04301">
    <property type="entry name" value="NAT_SF"/>
    <property type="match status" value="1"/>
</dbReference>